<sequence length="93" mass="9608">MDIRSGSVNQWITAIKNLLGGGAGQLIEHILGTAAYGQRPIHIDLGQGPDGPSLGGVAIDLQRGVVMPVGPQGLVGQTNQPPPASRLDRHLAD</sequence>
<feature type="region of interest" description="Disordered" evidence="1">
    <location>
        <begin position="71"/>
        <end position="93"/>
    </location>
</feature>
<evidence type="ECO:0008006" key="4">
    <source>
        <dbReference type="Google" id="ProtNLM"/>
    </source>
</evidence>
<gene>
    <name evidence="2" type="ORF">PtA15_10A30</name>
</gene>
<accession>A0ABY7CTJ9</accession>
<proteinExistence type="predicted"/>
<dbReference type="GeneID" id="77801357"/>
<organism evidence="2 3">
    <name type="scientific">Puccinia triticina</name>
    <dbReference type="NCBI Taxonomy" id="208348"/>
    <lineage>
        <taxon>Eukaryota</taxon>
        <taxon>Fungi</taxon>
        <taxon>Dikarya</taxon>
        <taxon>Basidiomycota</taxon>
        <taxon>Pucciniomycotina</taxon>
        <taxon>Pucciniomycetes</taxon>
        <taxon>Pucciniales</taxon>
        <taxon>Pucciniaceae</taxon>
        <taxon>Puccinia</taxon>
    </lineage>
</organism>
<name>A0ABY7CTJ9_9BASI</name>
<dbReference type="EMBL" id="CP110430">
    <property type="protein sequence ID" value="WAQ88611.1"/>
    <property type="molecule type" value="Genomic_DNA"/>
</dbReference>
<reference evidence="2" key="1">
    <citation type="submission" date="2022-10" db="EMBL/GenBank/DDBJ databases">
        <title>Puccinia triticina Genome sequencing and assembly.</title>
        <authorList>
            <person name="Li C."/>
        </authorList>
    </citation>
    <scope>NUCLEOTIDE SEQUENCE</scope>
    <source>
        <strain evidence="2">Pt15</strain>
    </source>
</reference>
<dbReference type="Proteomes" id="UP001164743">
    <property type="component" value="Chromosome 10A"/>
</dbReference>
<evidence type="ECO:0000313" key="3">
    <source>
        <dbReference type="Proteomes" id="UP001164743"/>
    </source>
</evidence>
<evidence type="ECO:0000256" key="1">
    <source>
        <dbReference type="SAM" id="MobiDB-lite"/>
    </source>
</evidence>
<keyword evidence="3" id="KW-1185">Reference proteome</keyword>
<dbReference type="RefSeq" id="XP_053024166.1">
    <property type="nucleotide sequence ID" value="XM_053160473.1"/>
</dbReference>
<evidence type="ECO:0000313" key="2">
    <source>
        <dbReference type="EMBL" id="WAQ88611.1"/>
    </source>
</evidence>
<protein>
    <recommendedName>
        <fullName evidence="4">PH domain-containing protein</fullName>
    </recommendedName>
</protein>